<feature type="compositionally biased region" description="Polar residues" evidence="1">
    <location>
        <begin position="140"/>
        <end position="170"/>
    </location>
</feature>
<keyword evidence="2" id="KW-0472">Membrane</keyword>
<dbReference type="GO" id="GO:0055085">
    <property type="term" value="P:transmembrane transport"/>
    <property type="evidence" value="ECO:0007669"/>
    <property type="project" value="InterPro"/>
</dbReference>
<reference evidence="4 5" key="1">
    <citation type="submission" date="2019-09" db="EMBL/GenBank/DDBJ databases">
        <title>Genome sequence and assembly of Flavobacterium sp.</title>
        <authorList>
            <person name="Chhetri G."/>
        </authorList>
    </citation>
    <scope>NUCLEOTIDE SEQUENCE [LARGE SCALE GENOMIC DNA]</scope>
    <source>
        <strain evidence="4 5">SNL9</strain>
    </source>
</reference>
<keyword evidence="5" id="KW-1185">Reference proteome</keyword>
<comment type="caution">
    <text evidence="4">The sequence shown here is derived from an EMBL/GenBank/DDBJ whole genome shotgun (WGS) entry which is preliminary data.</text>
</comment>
<dbReference type="InterPro" id="IPR037682">
    <property type="entry name" value="TonB_C"/>
</dbReference>
<evidence type="ECO:0000256" key="1">
    <source>
        <dbReference type="SAM" id="MobiDB-lite"/>
    </source>
</evidence>
<evidence type="ECO:0000256" key="2">
    <source>
        <dbReference type="SAM" id="Phobius"/>
    </source>
</evidence>
<feature type="domain" description="TonB C-terminal" evidence="3">
    <location>
        <begin position="233"/>
        <end position="291"/>
    </location>
</feature>
<dbReference type="Pfam" id="PF03544">
    <property type="entry name" value="TonB_C"/>
    <property type="match status" value="1"/>
</dbReference>
<accession>A0A5M6CYJ7</accession>
<name>A0A5M6CYJ7_9FLAO</name>
<sequence length="296" mass="32501">MSSLNLFGKEWGNIVFENRNKLYGAYKLRQESAKTTFMALAIGIGTLSMIFGSSYLYASNSKEVIISCPVSELEPVEPITIIEADLIKVEPIVEKAKGTEDDATKANATKTDVMDNKKLTNVNITEDDKVKKDDLTAQSEFNDHTNSSSENLNANKKGTLNTDGSKSGTENTEKGNDTTGSGSNDGEKNIKGNEIVKLVQKKAAPTEGFEKFFESYIRKFSAKDLGGSATEMVVKLKFVVEKDGSFTDIKIVEDKHGLGNEAIRVLKSMPKWKAAQHNGRTVRSQFTLPIKVKVNN</sequence>
<dbReference type="Gene3D" id="3.30.1150.10">
    <property type="match status" value="1"/>
</dbReference>
<feature type="transmembrane region" description="Helical" evidence="2">
    <location>
        <begin position="37"/>
        <end position="58"/>
    </location>
</feature>
<proteinExistence type="predicted"/>
<evidence type="ECO:0000313" key="4">
    <source>
        <dbReference type="EMBL" id="KAA5538359.1"/>
    </source>
</evidence>
<dbReference type="SUPFAM" id="SSF74653">
    <property type="entry name" value="TolA/TonB C-terminal domain"/>
    <property type="match status" value="1"/>
</dbReference>
<evidence type="ECO:0000313" key="5">
    <source>
        <dbReference type="Proteomes" id="UP000325141"/>
    </source>
</evidence>
<dbReference type="RefSeq" id="WP_150009666.1">
    <property type="nucleotide sequence ID" value="NZ_VWSG01000001.1"/>
</dbReference>
<dbReference type="AlphaFoldDB" id="A0A5M6CYJ7"/>
<evidence type="ECO:0000259" key="3">
    <source>
        <dbReference type="Pfam" id="PF03544"/>
    </source>
</evidence>
<keyword evidence="2" id="KW-1133">Transmembrane helix</keyword>
<organism evidence="4 5">
    <name type="scientific">Paenimyroides baculatum</name>
    <dbReference type="NCBI Taxonomy" id="2608000"/>
    <lineage>
        <taxon>Bacteria</taxon>
        <taxon>Pseudomonadati</taxon>
        <taxon>Bacteroidota</taxon>
        <taxon>Flavobacteriia</taxon>
        <taxon>Flavobacteriales</taxon>
        <taxon>Flavobacteriaceae</taxon>
        <taxon>Paenimyroides</taxon>
    </lineage>
</organism>
<feature type="region of interest" description="Disordered" evidence="1">
    <location>
        <begin position="140"/>
        <end position="189"/>
    </location>
</feature>
<dbReference type="Proteomes" id="UP000325141">
    <property type="component" value="Unassembled WGS sequence"/>
</dbReference>
<gene>
    <name evidence="4" type="ORF">F0460_01795</name>
</gene>
<keyword evidence="2" id="KW-0812">Transmembrane</keyword>
<protein>
    <recommendedName>
        <fullName evidence="3">TonB C-terminal domain-containing protein</fullName>
    </recommendedName>
</protein>
<dbReference type="EMBL" id="VWSG01000001">
    <property type="protein sequence ID" value="KAA5538359.1"/>
    <property type="molecule type" value="Genomic_DNA"/>
</dbReference>